<dbReference type="GeneTree" id="ENSGT00910000144359"/>
<dbReference type="GO" id="GO:0005634">
    <property type="term" value="C:nucleus"/>
    <property type="evidence" value="ECO:0000318"/>
    <property type="project" value="GO_Central"/>
</dbReference>
<reference evidence="2" key="2">
    <citation type="submission" date="2025-08" db="UniProtKB">
        <authorList>
            <consortium name="Ensembl"/>
        </authorList>
    </citation>
    <scope>IDENTIFICATION</scope>
</reference>
<dbReference type="GO" id="GO:1901990">
    <property type="term" value="P:regulation of mitotic cell cycle phase transition"/>
    <property type="evidence" value="ECO:0007669"/>
    <property type="project" value="Ensembl"/>
</dbReference>
<feature type="domain" description="Ubiquitin-like" evidence="1">
    <location>
        <begin position="7"/>
        <end position="77"/>
    </location>
</feature>
<reference evidence="2 3" key="1">
    <citation type="journal article" date="2007" name="Nature">
        <title>Genome of the marsupial Monodelphis domestica reveals innovation in non-coding sequences.</title>
        <authorList>
            <person name="Mikkelsen T.S."/>
            <person name="Wakefield M.J."/>
            <person name="Aken B."/>
            <person name="Amemiya C.T."/>
            <person name="Chang J.L."/>
            <person name="Duke S."/>
            <person name="Garber M."/>
            <person name="Gentles A.J."/>
            <person name="Goodstadt L."/>
            <person name="Heger A."/>
            <person name="Jurka J."/>
            <person name="Kamal M."/>
            <person name="Mauceli E."/>
            <person name="Searle S.M."/>
            <person name="Sharpe T."/>
            <person name="Baker M.L."/>
            <person name="Batzer M.A."/>
            <person name="Benos P.V."/>
            <person name="Belov K."/>
            <person name="Clamp M."/>
            <person name="Cook A."/>
            <person name="Cuff J."/>
            <person name="Das R."/>
            <person name="Davidow L."/>
            <person name="Deakin J.E."/>
            <person name="Fazzari M.J."/>
            <person name="Glass J.L."/>
            <person name="Grabherr M."/>
            <person name="Greally J.M."/>
            <person name="Gu W."/>
            <person name="Hore T.A."/>
            <person name="Huttley G.A."/>
            <person name="Kleber M."/>
            <person name="Jirtle R.L."/>
            <person name="Koina E."/>
            <person name="Lee J.T."/>
            <person name="Mahony S."/>
            <person name="Marra M.A."/>
            <person name="Miller R.D."/>
            <person name="Nicholls R.D."/>
            <person name="Oda M."/>
            <person name="Papenfuss A.T."/>
            <person name="Parra Z.E."/>
            <person name="Pollock D.D."/>
            <person name="Ray D.A."/>
            <person name="Schein J.E."/>
            <person name="Speed T.P."/>
            <person name="Thompson K."/>
            <person name="VandeBerg J.L."/>
            <person name="Wade C.M."/>
            <person name="Walker J.A."/>
            <person name="Waters P.D."/>
            <person name="Webber C."/>
            <person name="Weidman J.R."/>
            <person name="Xie X."/>
            <person name="Zody M.C."/>
            <person name="Baldwin J."/>
            <person name="Abdouelleil A."/>
            <person name="Abdulkadir J."/>
            <person name="Abebe A."/>
            <person name="Abera B."/>
            <person name="Abreu J."/>
            <person name="Acer S.C."/>
            <person name="Aftuck L."/>
            <person name="Alexander A."/>
            <person name="An P."/>
            <person name="Anderson E."/>
            <person name="Anderson S."/>
            <person name="Arachi H."/>
            <person name="Azer M."/>
            <person name="Bachantsang P."/>
            <person name="Barry A."/>
            <person name="Bayul T."/>
            <person name="Berlin A."/>
            <person name="Bessette D."/>
            <person name="Bloom T."/>
            <person name="Bloom T."/>
            <person name="Boguslavskiy L."/>
            <person name="Bonnet C."/>
            <person name="Boukhgalter B."/>
            <person name="Bourzgui I."/>
            <person name="Brown A."/>
            <person name="Cahill P."/>
            <person name="Channer S."/>
            <person name="Cheshatsang Y."/>
            <person name="Chuda L."/>
            <person name="Citroen M."/>
            <person name="Collymore A."/>
            <person name="Cooke P."/>
            <person name="Costello M."/>
            <person name="D'Aco K."/>
            <person name="Daza R."/>
            <person name="De Haan G."/>
            <person name="DeGray S."/>
            <person name="DeMaso C."/>
            <person name="Dhargay N."/>
            <person name="Dooley K."/>
            <person name="Dooley E."/>
            <person name="Doricent M."/>
            <person name="Dorje P."/>
            <person name="Dorjee K."/>
            <person name="Dupes A."/>
            <person name="Elong R."/>
            <person name="Falk J."/>
            <person name="Farina A."/>
            <person name="Faro S."/>
            <person name="Ferguson D."/>
            <person name="Fisher S."/>
            <person name="Foley C.D."/>
            <person name="Franke A."/>
            <person name="Friedrich D."/>
            <person name="Gadbois L."/>
            <person name="Gearin G."/>
            <person name="Gearin C.R."/>
            <person name="Giannoukos G."/>
            <person name="Goode T."/>
            <person name="Graham J."/>
            <person name="Grandbois E."/>
            <person name="Grewal S."/>
            <person name="Gyaltsen K."/>
            <person name="Hafez N."/>
            <person name="Hagos B."/>
            <person name="Hall J."/>
            <person name="Henson C."/>
            <person name="Hollinger A."/>
            <person name="Honan T."/>
            <person name="Huard M.D."/>
            <person name="Hughes L."/>
            <person name="Hurhula B."/>
            <person name="Husby M.E."/>
            <person name="Kamat A."/>
            <person name="Kanga B."/>
            <person name="Kashin S."/>
            <person name="Khazanovich D."/>
            <person name="Kisner P."/>
            <person name="Lance K."/>
            <person name="Lara M."/>
            <person name="Lee W."/>
            <person name="Lennon N."/>
            <person name="Letendre F."/>
            <person name="LeVine R."/>
            <person name="Lipovsky A."/>
            <person name="Liu X."/>
            <person name="Liu J."/>
            <person name="Liu S."/>
            <person name="Lokyitsang T."/>
            <person name="Lokyitsang Y."/>
            <person name="Lubonja R."/>
            <person name="Lui A."/>
            <person name="MacDonald P."/>
            <person name="Magnisalis V."/>
            <person name="Maru K."/>
            <person name="Matthews C."/>
            <person name="McCusker W."/>
            <person name="McDonough S."/>
            <person name="Mehta T."/>
            <person name="Meldrim J."/>
            <person name="Meneus L."/>
            <person name="Mihai O."/>
            <person name="Mihalev A."/>
            <person name="Mihova T."/>
            <person name="Mittelman R."/>
            <person name="Mlenga V."/>
            <person name="Montmayeur A."/>
            <person name="Mulrain L."/>
            <person name="Navidi A."/>
            <person name="Naylor J."/>
            <person name="Negash T."/>
            <person name="Nguyen T."/>
            <person name="Nguyen N."/>
            <person name="Nicol R."/>
            <person name="Norbu C."/>
            <person name="Norbu N."/>
            <person name="Novod N."/>
            <person name="O'Neill B."/>
            <person name="Osman S."/>
            <person name="Markiewicz E."/>
            <person name="Oyono O.L."/>
            <person name="Patti C."/>
            <person name="Phunkhang P."/>
            <person name="Pierre F."/>
            <person name="Priest M."/>
            <person name="Raghuraman S."/>
            <person name="Rege F."/>
            <person name="Reyes R."/>
            <person name="Rise C."/>
            <person name="Rogov P."/>
            <person name="Ross K."/>
            <person name="Ryan E."/>
            <person name="Settipalli S."/>
            <person name="Shea T."/>
            <person name="Sherpa N."/>
            <person name="Shi L."/>
            <person name="Shih D."/>
            <person name="Sparrow T."/>
            <person name="Spaulding J."/>
            <person name="Stalker J."/>
            <person name="Stange-Thomann N."/>
            <person name="Stavropoulos S."/>
            <person name="Stone C."/>
            <person name="Strader C."/>
            <person name="Tesfaye S."/>
            <person name="Thomson T."/>
            <person name="Thoulutsang Y."/>
            <person name="Thoulutsang D."/>
            <person name="Topham K."/>
            <person name="Topping I."/>
            <person name="Tsamla T."/>
            <person name="Vassiliev H."/>
            <person name="Vo A."/>
            <person name="Wangchuk T."/>
            <person name="Wangdi T."/>
            <person name="Weiand M."/>
            <person name="Wilkinson J."/>
            <person name="Wilson A."/>
            <person name="Yadav S."/>
            <person name="Young G."/>
            <person name="Yu Q."/>
            <person name="Zembek L."/>
            <person name="Zhong D."/>
            <person name="Zimmer A."/>
            <person name="Zwirko Z."/>
            <person name="Jaffe D.B."/>
            <person name="Alvarez P."/>
            <person name="Brockman W."/>
            <person name="Butler J."/>
            <person name="Chin C."/>
            <person name="Gnerre S."/>
            <person name="MacCallum I."/>
            <person name="Graves J.A."/>
            <person name="Ponting C.P."/>
            <person name="Breen M."/>
            <person name="Samollow P.B."/>
            <person name="Lander E.S."/>
            <person name="Lindblad-Toh K."/>
        </authorList>
    </citation>
    <scope>NUCLEOTIDE SEQUENCE [LARGE SCALE GENOMIC DNA]</scope>
</reference>
<dbReference type="RefSeq" id="XP_003340419.2">
    <property type="nucleotide sequence ID" value="XM_003340371.3"/>
</dbReference>
<evidence type="ECO:0000259" key="1">
    <source>
        <dbReference type="PROSITE" id="PS50053"/>
    </source>
</evidence>
<dbReference type="Gene3D" id="3.10.20.90">
    <property type="entry name" value="Phosphatidylinositol 3-kinase Catalytic Subunit, Chain A, domain 1"/>
    <property type="match status" value="2"/>
</dbReference>
<dbReference type="GO" id="GO:0016567">
    <property type="term" value="P:protein ubiquitination"/>
    <property type="evidence" value="ECO:0000318"/>
    <property type="project" value="GO_Central"/>
</dbReference>
<dbReference type="Bgee" id="ENSMODG00000016045">
    <property type="expression patterns" value="Expressed in placenta and 16 other cell types or tissues"/>
</dbReference>
<proteinExistence type="predicted"/>
<keyword evidence="3" id="KW-1185">Reference proteome</keyword>
<evidence type="ECO:0000313" key="3">
    <source>
        <dbReference type="Proteomes" id="UP000002280"/>
    </source>
</evidence>
<dbReference type="GO" id="GO:0005737">
    <property type="term" value="C:cytoplasm"/>
    <property type="evidence" value="ECO:0007669"/>
    <property type="project" value="Ensembl"/>
</dbReference>
<dbReference type="OMA" id="MMADYGI"/>
<dbReference type="GO" id="GO:0001650">
    <property type="term" value="C:fibrillar center"/>
    <property type="evidence" value="ECO:0007669"/>
    <property type="project" value="Ensembl"/>
</dbReference>
<accession>F6YUI8</accession>
<dbReference type="GO" id="GO:0034612">
    <property type="term" value="P:response to tumor necrosis factor"/>
    <property type="evidence" value="ECO:0000318"/>
    <property type="project" value="GO_Central"/>
</dbReference>
<dbReference type="CDD" id="cd17039">
    <property type="entry name" value="Ubl_ubiquitin_like"/>
    <property type="match status" value="1"/>
</dbReference>
<dbReference type="GO" id="GO:0016235">
    <property type="term" value="C:aggresome"/>
    <property type="evidence" value="ECO:0007669"/>
    <property type="project" value="Ensembl"/>
</dbReference>
<dbReference type="InterPro" id="IPR042969">
    <property type="entry name" value="Ubiquitin_D"/>
</dbReference>
<name>F6YUI8_MONDO</name>
<dbReference type="InterPro" id="IPR000626">
    <property type="entry name" value="Ubiquitin-like_dom"/>
</dbReference>
<dbReference type="FunCoup" id="F6YUI8">
    <property type="interactions" value="2"/>
</dbReference>
<dbReference type="GO" id="GO:0043123">
    <property type="term" value="P:positive regulation of canonical NF-kappaB signal transduction"/>
    <property type="evidence" value="ECO:0000318"/>
    <property type="project" value="GO_Central"/>
</dbReference>
<protein>
    <submittedName>
        <fullName evidence="2">Ubiquitin D</fullName>
    </submittedName>
</protein>
<dbReference type="STRING" id="13616.ENSMODP00000020027"/>
<sequence>MASSCLLQVHSENWQEPMKLTAQKEDLVKKINERIQSKTKVPVENQLLSWGSQVLKPERKLSHYWLDTSTTIHLTLKVVEPSDEELQVFLVGTNGGKKHLLHIRRSSSVSEVKEKIMAIATLPPKAQRVICNGKELEDGKIMSDYNIQQGCTFFLWGRCIGG</sequence>
<dbReference type="Proteomes" id="UP000002280">
    <property type="component" value="Chromosome 2"/>
</dbReference>
<dbReference type="SMART" id="SM00213">
    <property type="entry name" value="UBQ"/>
    <property type="match status" value="2"/>
</dbReference>
<dbReference type="InParanoid" id="F6YUI8"/>
<dbReference type="PANTHER" id="PTHR47731">
    <property type="entry name" value="UBIQUITIN D"/>
    <property type="match status" value="1"/>
</dbReference>
<dbReference type="PRINTS" id="PR00348">
    <property type="entry name" value="UBIQUITIN"/>
</dbReference>
<dbReference type="KEGG" id="mdo:100617893"/>
<dbReference type="PROSITE" id="PS50053">
    <property type="entry name" value="UBIQUITIN_2"/>
    <property type="match status" value="2"/>
</dbReference>
<dbReference type="GO" id="GO:0043011">
    <property type="term" value="P:myeloid dendritic cell differentiation"/>
    <property type="evidence" value="ECO:0007669"/>
    <property type="project" value="Ensembl"/>
</dbReference>
<dbReference type="HOGENOM" id="CLU_139252_0_0_1"/>
<dbReference type="GO" id="GO:0070842">
    <property type="term" value="P:aggresome assembly"/>
    <property type="evidence" value="ECO:0007669"/>
    <property type="project" value="Ensembl"/>
</dbReference>
<dbReference type="Pfam" id="PF00240">
    <property type="entry name" value="ubiquitin"/>
    <property type="match status" value="2"/>
</dbReference>
<organism evidence="2 3">
    <name type="scientific">Monodelphis domestica</name>
    <name type="common">Gray short-tailed opossum</name>
    <dbReference type="NCBI Taxonomy" id="13616"/>
    <lineage>
        <taxon>Eukaryota</taxon>
        <taxon>Metazoa</taxon>
        <taxon>Chordata</taxon>
        <taxon>Craniata</taxon>
        <taxon>Vertebrata</taxon>
        <taxon>Euteleostomi</taxon>
        <taxon>Mammalia</taxon>
        <taxon>Metatheria</taxon>
        <taxon>Didelphimorphia</taxon>
        <taxon>Didelphidae</taxon>
        <taxon>Monodelphis</taxon>
    </lineage>
</organism>
<dbReference type="GeneID" id="100617893"/>
<dbReference type="GO" id="GO:0043065">
    <property type="term" value="P:positive regulation of apoptotic process"/>
    <property type="evidence" value="ECO:0000318"/>
    <property type="project" value="GO_Central"/>
</dbReference>
<feature type="domain" description="Ubiquitin-like" evidence="1">
    <location>
        <begin position="86"/>
        <end position="162"/>
    </location>
</feature>
<dbReference type="eggNOG" id="KOG0001">
    <property type="taxonomic scope" value="Eukaryota"/>
</dbReference>
<dbReference type="PANTHER" id="PTHR47731:SF1">
    <property type="entry name" value="UBIQUITIN D"/>
    <property type="match status" value="1"/>
</dbReference>
<gene>
    <name evidence="2" type="primary">UBD</name>
</gene>
<dbReference type="GO" id="GO:0005654">
    <property type="term" value="C:nucleoplasm"/>
    <property type="evidence" value="ECO:0007669"/>
    <property type="project" value="Ensembl"/>
</dbReference>
<dbReference type="GO" id="GO:0070628">
    <property type="term" value="F:proteasome binding"/>
    <property type="evidence" value="ECO:0000318"/>
    <property type="project" value="GO_Central"/>
</dbReference>
<dbReference type="OrthoDB" id="428577at2759"/>
<dbReference type="GO" id="GO:0034341">
    <property type="term" value="P:response to type II interferon"/>
    <property type="evidence" value="ECO:0000318"/>
    <property type="project" value="GO_Central"/>
</dbReference>
<dbReference type="GO" id="GO:0006511">
    <property type="term" value="P:ubiquitin-dependent protein catabolic process"/>
    <property type="evidence" value="ECO:0000318"/>
    <property type="project" value="GO_Central"/>
</dbReference>
<dbReference type="InterPro" id="IPR029071">
    <property type="entry name" value="Ubiquitin-like_domsf"/>
</dbReference>
<dbReference type="InterPro" id="IPR019956">
    <property type="entry name" value="Ubiquitin_dom"/>
</dbReference>
<dbReference type="FunFam" id="3.10.20.90:FF:000234">
    <property type="entry name" value="Ubiquitin D"/>
    <property type="match status" value="1"/>
</dbReference>
<reference evidence="2" key="3">
    <citation type="submission" date="2025-09" db="UniProtKB">
        <authorList>
            <consortium name="Ensembl"/>
        </authorList>
    </citation>
    <scope>IDENTIFICATION</scope>
</reference>
<dbReference type="Ensembl" id="ENSMODT00000020384.3">
    <property type="protein sequence ID" value="ENSMODP00000020027.3"/>
    <property type="gene ID" value="ENSMODG00000016045.3"/>
</dbReference>
<evidence type="ECO:0000313" key="2">
    <source>
        <dbReference type="Ensembl" id="ENSMODP00000020027.3"/>
    </source>
</evidence>
<dbReference type="AlphaFoldDB" id="F6YUI8"/>
<dbReference type="SUPFAM" id="SSF54236">
    <property type="entry name" value="Ubiquitin-like"/>
    <property type="match status" value="2"/>
</dbReference>
<dbReference type="CTD" id="10537"/>